<evidence type="ECO:0000259" key="11">
    <source>
        <dbReference type="PROSITE" id="PS50056"/>
    </source>
</evidence>
<evidence type="ECO:0000256" key="2">
    <source>
        <dbReference type="ARBA" id="ARBA00009580"/>
    </source>
</evidence>
<dbReference type="PROSITE" id="PS00383">
    <property type="entry name" value="TYR_PHOSPHATASE_1"/>
    <property type="match status" value="1"/>
</dbReference>
<feature type="region of interest" description="Disordered" evidence="9">
    <location>
        <begin position="1"/>
        <end position="36"/>
    </location>
</feature>
<evidence type="ECO:0000256" key="4">
    <source>
        <dbReference type="ARBA" id="ARBA00022490"/>
    </source>
</evidence>
<keyword evidence="6" id="KW-0904">Protein phosphatase</keyword>
<dbReference type="InterPro" id="IPR000340">
    <property type="entry name" value="Dual-sp_phosphatase_cat-dom"/>
</dbReference>
<dbReference type="CDD" id="cd11652">
    <property type="entry name" value="SSH-N"/>
    <property type="match status" value="1"/>
</dbReference>
<accession>A0ABM1TF70</accession>
<dbReference type="Pfam" id="PF23040">
    <property type="entry name" value="PH_SSH1-like_1st"/>
    <property type="match status" value="1"/>
</dbReference>
<dbReference type="GeneID" id="106470219"/>
<dbReference type="PROSITE" id="PS50056">
    <property type="entry name" value="TYR_PHOSPHATASE_2"/>
    <property type="match status" value="1"/>
</dbReference>
<dbReference type="SUPFAM" id="SSF109715">
    <property type="entry name" value="DEK C-terminal domain"/>
    <property type="match status" value="1"/>
</dbReference>
<feature type="compositionally biased region" description="Basic and acidic residues" evidence="9">
    <location>
        <begin position="834"/>
        <end position="844"/>
    </location>
</feature>
<feature type="region of interest" description="Disordered" evidence="9">
    <location>
        <begin position="1121"/>
        <end position="1144"/>
    </location>
</feature>
<feature type="compositionally biased region" description="Acidic residues" evidence="9">
    <location>
        <begin position="21"/>
        <end position="34"/>
    </location>
</feature>
<dbReference type="Pfam" id="PF00782">
    <property type="entry name" value="DSPc"/>
    <property type="match status" value="1"/>
</dbReference>
<feature type="region of interest" description="Disordered" evidence="9">
    <location>
        <begin position="740"/>
        <end position="766"/>
    </location>
</feature>
<comment type="subcellular location">
    <subcellularLocation>
        <location evidence="1">Cytoplasm</location>
        <location evidence="1">Cytoskeleton</location>
    </subcellularLocation>
</comment>
<dbReference type="PROSITE" id="PS51998">
    <property type="entry name" value="DEK_C"/>
    <property type="match status" value="1"/>
</dbReference>
<keyword evidence="13" id="KW-1185">Reference proteome</keyword>
<feature type="compositionally biased region" description="Polar residues" evidence="9">
    <location>
        <begin position="743"/>
        <end position="766"/>
    </location>
</feature>
<dbReference type="SUPFAM" id="SSF52799">
    <property type="entry name" value="(Phosphotyrosine protein) phosphatases II"/>
    <property type="match status" value="1"/>
</dbReference>
<feature type="compositionally biased region" description="Polar residues" evidence="9">
    <location>
        <begin position="816"/>
        <end position="833"/>
    </location>
</feature>
<feature type="domain" description="Tyrosine specific protein phosphatases" evidence="11">
    <location>
        <begin position="378"/>
        <end position="432"/>
    </location>
</feature>
<feature type="region of interest" description="Disordered" evidence="9">
    <location>
        <begin position="807"/>
        <end position="856"/>
    </location>
</feature>
<feature type="region of interest" description="Disordered" evidence="9">
    <location>
        <begin position="463"/>
        <end position="487"/>
    </location>
</feature>
<name>A0ABM1TF70_LIMPO</name>
<keyword evidence="7" id="KW-0206">Cytoskeleton</keyword>
<dbReference type="RefSeq" id="XP_022254526.1">
    <property type="nucleotide sequence ID" value="XM_022398818.1"/>
</dbReference>
<reference evidence="14" key="1">
    <citation type="submission" date="2025-08" db="UniProtKB">
        <authorList>
            <consortium name="RefSeq"/>
        </authorList>
    </citation>
    <scope>IDENTIFICATION</scope>
    <source>
        <tissue evidence="14">Muscle</tissue>
    </source>
</reference>
<organism evidence="13 14">
    <name type="scientific">Limulus polyphemus</name>
    <name type="common">Atlantic horseshoe crab</name>
    <dbReference type="NCBI Taxonomy" id="6850"/>
    <lineage>
        <taxon>Eukaryota</taxon>
        <taxon>Metazoa</taxon>
        <taxon>Ecdysozoa</taxon>
        <taxon>Arthropoda</taxon>
        <taxon>Chelicerata</taxon>
        <taxon>Merostomata</taxon>
        <taxon>Xiphosura</taxon>
        <taxon>Limulidae</taxon>
        <taxon>Limulus</taxon>
    </lineage>
</organism>
<evidence type="ECO:0000313" key="13">
    <source>
        <dbReference type="Proteomes" id="UP000694941"/>
    </source>
</evidence>
<feature type="domain" description="DEK-C" evidence="12">
    <location>
        <begin position="254"/>
        <end position="309"/>
    </location>
</feature>
<evidence type="ECO:0000259" key="12">
    <source>
        <dbReference type="PROSITE" id="PS51998"/>
    </source>
</evidence>
<evidence type="ECO:0000259" key="10">
    <source>
        <dbReference type="PROSITE" id="PS50054"/>
    </source>
</evidence>
<dbReference type="InterPro" id="IPR014876">
    <property type="entry name" value="DEK_C"/>
</dbReference>
<sequence>MTLVTVQRSPSSLSQARSECNDNESEKEETDEADELKGQDEVGDDILEKSECYFVVKGAAVILPHDECLHLHRRSFSNGAGDLQKHLQSMFYLLRPEDTLKIAVKLESVHVGRARYLVVISCQGRHNTEESCLLGIDCNDDTTIGLVLPIWADTSITLDGDGGFSLSSSGRKHIFKPVSVQAMWSALQTLHKASAKARNNNSYMCGGSHQWVIYYENSIGSDQSRLNEWNAMDDLVSRRAPSPDSLLSTSTEREETQKVIRAKLKEVMMSVDLEEVTSKYIRTRLEKEMNMKLSEYKWYLDQEMLTILGQMDAPTEIFEYLFLGSEWNASNLEELKDKGINHILNVTREIDNFFPAMFNYYNIRVYDDDSTNLLPYWDDTYKYIRKAKEEGSKVLVHCKMGISRSASVVIAYAMKAYNWDLKKTMLFVKNKRNCIKPNTGFMKQLEVYQGMLNASKQRHNSLWRSKSETNLNSPDQPGQSKTGMNSNLMKSTENINLTPDDPGLAFRPKSWSPNDSLAQELLPCETETDKNYQTNQIKLENRQRFVTDLSCYPGVCHDSWPLEDSNSNSVTNFQETRRSCANTIQMANLSSIQHRITELESQLSSSDTQKTSKMDLTNKSGLVLNLATQFETGSKTESVFCVDGNNIICESAFQSTSDISNDSVLFHTKPPIPKPQPGFSKCELPTLIRENILGPNSIVGGLAFGRPRSVSANEVQWQYNELFKGSTSVSDPTVRKQKVDSKYQASMTAKNSKSENSLSLTTKPSQVSKAIKQQEKLFFRPVQSSLGLNSSTSSSFAPKKLSKDSSFFRPIEKTPEQSATSGILQSEAGNTMPQKDRFSYEKESIPWTPGTVKRTRQQIEEKRTSFCCENYWLLSNSHSTPSTPPELGLDCEIGTGKNIQRSHSLRCDKRPLSQMFPVKWFPLPALATNGPIPPKTQWSKHEFGFSEERTDMSHSASMPSMVEAVNKVICGTQEVLNSAIQSASSESSRSATPKLQPRPELDNITFSSDTRIREVVSPLNDVDAYQEKPAPVAVKLERDQLESLNPKSLTNCIWSDGMHEDFKTKRSKIQEYGKILVPSDDTNEGGKGVVKKLTKELEAKSGYGLNDRVLTLDKEGKEQNFVAKPWRSNSSPSSPNIDSHIKSTSQGTLKDIKLMNKIRAHSDVLQEMVPVSDHLTFPMETVNKSESFFRKAASPSLPNLTQRKSLVNSEVSDKETLHSEVSRKSVIGLTNNGIHKDVMCTQFSHSNLQHPDPQNSQKNTTILSEGVLEKEKRIQGNNQSLNWVNHFSKTM</sequence>
<keyword evidence="5" id="KW-0378">Hydrolase</keyword>
<comment type="catalytic activity">
    <reaction evidence="8">
        <text>O-phospho-L-threonyl-[protein] + H2O = L-threonyl-[protein] + phosphate</text>
        <dbReference type="Rhea" id="RHEA:47004"/>
        <dbReference type="Rhea" id="RHEA-COMP:11060"/>
        <dbReference type="Rhea" id="RHEA-COMP:11605"/>
        <dbReference type="ChEBI" id="CHEBI:15377"/>
        <dbReference type="ChEBI" id="CHEBI:30013"/>
        <dbReference type="ChEBI" id="CHEBI:43474"/>
        <dbReference type="ChEBI" id="CHEBI:61977"/>
        <dbReference type="EC" id="3.1.3.16"/>
    </reaction>
</comment>
<dbReference type="SMART" id="SM00195">
    <property type="entry name" value="DSPc"/>
    <property type="match status" value="1"/>
</dbReference>
<evidence type="ECO:0000256" key="1">
    <source>
        <dbReference type="ARBA" id="ARBA00004245"/>
    </source>
</evidence>
<feature type="domain" description="Tyrosine-protein phosphatase" evidence="10">
    <location>
        <begin position="313"/>
        <end position="454"/>
    </location>
</feature>
<evidence type="ECO:0000256" key="6">
    <source>
        <dbReference type="ARBA" id="ARBA00022912"/>
    </source>
</evidence>
<evidence type="ECO:0000313" key="14">
    <source>
        <dbReference type="RefSeq" id="XP_022254526.1"/>
    </source>
</evidence>
<evidence type="ECO:0000256" key="9">
    <source>
        <dbReference type="SAM" id="MobiDB-lite"/>
    </source>
</evidence>
<dbReference type="InterPro" id="IPR016130">
    <property type="entry name" value="Tyr_Pase_AS"/>
</dbReference>
<dbReference type="PROSITE" id="PS50054">
    <property type="entry name" value="TYR_PHOSPHATASE_DUAL"/>
    <property type="match status" value="1"/>
</dbReference>
<dbReference type="InterPro" id="IPR043588">
    <property type="entry name" value="SSH-N"/>
</dbReference>
<evidence type="ECO:0000256" key="5">
    <source>
        <dbReference type="ARBA" id="ARBA00022801"/>
    </source>
</evidence>
<keyword evidence="4" id="KW-0963">Cytoplasm</keyword>
<proteinExistence type="inferred from homology"/>
<comment type="similarity">
    <text evidence="2">Belongs to the protein-tyrosine phosphatase family.</text>
</comment>
<dbReference type="InterPro" id="IPR043587">
    <property type="entry name" value="Phosphatase_SSH-like"/>
</dbReference>
<feature type="compositionally biased region" description="Low complexity" evidence="9">
    <location>
        <begin position="980"/>
        <end position="991"/>
    </location>
</feature>
<gene>
    <name evidence="14" type="primary">LOC106470219</name>
</gene>
<evidence type="ECO:0000256" key="8">
    <source>
        <dbReference type="ARBA" id="ARBA00048336"/>
    </source>
</evidence>
<evidence type="ECO:0000256" key="3">
    <source>
        <dbReference type="ARBA" id="ARBA00013081"/>
    </source>
</evidence>
<dbReference type="PANTHER" id="PTHR45864">
    <property type="entry name" value="SLINGSHOT PROTEIN PHOSPHATASE HOMOLOG"/>
    <property type="match status" value="1"/>
</dbReference>
<feature type="compositionally biased region" description="Polar residues" evidence="9">
    <location>
        <begin position="1"/>
        <end position="18"/>
    </location>
</feature>
<dbReference type="InterPro" id="IPR000387">
    <property type="entry name" value="Tyr_Pase_dom"/>
</dbReference>
<evidence type="ECO:0000256" key="7">
    <source>
        <dbReference type="ARBA" id="ARBA00023212"/>
    </source>
</evidence>
<dbReference type="EC" id="3.1.3.16" evidence="3"/>
<dbReference type="Proteomes" id="UP000694941">
    <property type="component" value="Unplaced"/>
</dbReference>
<protein>
    <recommendedName>
        <fullName evidence="3">protein-serine/threonine phosphatase</fullName>
        <ecNumber evidence="3">3.1.3.16</ecNumber>
    </recommendedName>
</protein>
<dbReference type="Pfam" id="PF08766">
    <property type="entry name" value="DEK_C"/>
    <property type="match status" value="1"/>
</dbReference>
<dbReference type="InterPro" id="IPR020422">
    <property type="entry name" value="TYR_PHOSPHATASE_DUAL_dom"/>
</dbReference>
<dbReference type="Gene3D" id="3.90.190.10">
    <property type="entry name" value="Protein tyrosine phosphatase superfamily"/>
    <property type="match status" value="1"/>
</dbReference>
<dbReference type="InterPro" id="IPR029021">
    <property type="entry name" value="Prot-tyrosine_phosphatase-like"/>
</dbReference>
<feature type="region of interest" description="Disordered" evidence="9">
    <location>
        <begin position="980"/>
        <end position="1006"/>
    </location>
</feature>
<dbReference type="PANTHER" id="PTHR45864:SF2">
    <property type="entry name" value="PROTEIN PHOSPHATASE SLINGSHOT"/>
    <property type="match status" value="1"/>
</dbReference>